<dbReference type="OrthoDB" id="6132182at2759"/>
<accession>A0A1Y1WUU7</accession>
<gene>
    <name evidence="4" type="ORF">K493DRAFT_144846</name>
</gene>
<dbReference type="InterPro" id="IPR002227">
    <property type="entry name" value="Tyrosinase_Cu-bd"/>
</dbReference>
<dbReference type="GO" id="GO:0046872">
    <property type="term" value="F:metal ion binding"/>
    <property type="evidence" value="ECO:0007669"/>
    <property type="project" value="UniProtKB-KW"/>
</dbReference>
<keyword evidence="1" id="KW-0479">Metal-binding</keyword>
<evidence type="ECO:0000256" key="1">
    <source>
        <dbReference type="ARBA" id="ARBA00022723"/>
    </source>
</evidence>
<keyword evidence="5" id="KW-1185">Reference proteome</keyword>
<evidence type="ECO:0000256" key="2">
    <source>
        <dbReference type="ARBA" id="ARBA00023008"/>
    </source>
</evidence>
<sequence length="194" mass="22473">QQLKTLEIFDRFADIHNSYVPFAHGTPAFLPWHRYFIRLYEYALQLVVPEVVIPYWDWSLDSQAPEKSFIFKIIGGNGQGPKNCVQDGPFANWTVTVPLPHCLTRKFNGEKGRILALWSPESIKFLRDSYETYGTFVSRFEQGPHGVMHQAINGDMVNFFSPNDPVFYLHHGFVDKNWALWQAKAPQNYRDYGG</sequence>
<dbReference type="GO" id="GO:0016491">
    <property type="term" value="F:oxidoreductase activity"/>
    <property type="evidence" value="ECO:0007669"/>
    <property type="project" value="InterPro"/>
</dbReference>
<evidence type="ECO:0000313" key="4">
    <source>
        <dbReference type="EMBL" id="ORX77068.1"/>
    </source>
</evidence>
<feature type="non-terminal residue" evidence="4">
    <location>
        <position position="194"/>
    </location>
</feature>
<dbReference type="PANTHER" id="PTHR11474">
    <property type="entry name" value="TYROSINASE FAMILY MEMBER"/>
    <property type="match status" value="1"/>
</dbReference>
<dbReference type="InterPro" id="IPR008922">
    <property type="entry name" value="Di-copper_centre_dom_sf"/>
</dbReference>
<dbReference type="PROSITE" id="PS00498">
    <property type="entry name" value="TYROSINASE_2"/>
    <property type="match status" value="1"/>
</dbReference>
<dbReference type="AlphaFoldDB" id="A0A1Y1WUU7"/>
<dbReference type="Pfam" id="PF00264">
    <property type="entry name" value="Tyrosinase"/>
    <property type="match status" value="1"/>
</dbReference>
<evidence type="ECO:0000259" key="3">
    <source>
        <dbReference type="PROSITE" id="PS00498"/>
    </source>
</evidence>
<feature type="domain" description="Tyrosinase copper-binding" evidence="3">
    <location>
        <begin position="164"/>
        <end position="175"/>
    </location>
</feature>
<feature type="non-terminal residue" evidence="4">
    <location>
        <position position="1"/>
    </location>
</feature>
<keyword evidence="2" id="KW-0186">Copper</keyword>
<dbReference type="Proteomes" id="UP000193498">
    <property type="component" value="Unassembled WGS sequence"/>
</dbReference>
<comment type="caution">
    <text evidence="4">The sequence shown here is derived from an EMBL/GenBank/DDBJ whole genome shotgun (WGS) entry which is preliminary data.</text>
</comment>
<evidence type="ECO:0000313" key="5">
    <source>
        <dbReference type="Proteomes" id="UP000193498"/>
    </source>
</evidence>
<dbReference type="SUPFAM" id="SSF48056">
    <property type="entry name" value="Di-copper centre-containing domain"/>
    <property type="match status" value="1"/>
</dbReference>
<dbReference type="InParanoid" id="A0A1Y1WUU7"/>
<proteinExistence type="predicted"/>
<reference evidence="4 5" key="1">
    <citation type="submission" date="2016-07" db="EMBL/GenBank/DDBJ databases">
        <title>Pervasive Adenine N6-methylation of Active Genes in Fungi.</title>
        <authorList>
            <consortium name="DOE Joint Genome Institute"/>
            <person name="Mondo S.J."/>
            <person name="Dannebaum R.O."/>
            <person name="Kuo R.C."/>
            <person name="Labutti K."/>
            <person name="Haridas S."/>
            <person name="Kuo A."/>
            <person name="Salamov A."/>
            <person name="Ahrendt S.R."/>
            <person name="Lipzen A."/>
            <person name="Sullivan W."/>
            <person name="Andreopoulos W.B."/>
            <person name="Clum A."/>
            <person name="Lindquist E."/>
            <person name="Daum C."/>
            <person name="Ramamoorthy G.K."/>
            <person name="Gryganskyi A."/>
            <person name="Culley D."/>
            <person name="Magnuson J.K."/>
            <person name="James T.Y."/>
            <person name="O'Malley M.A."/>
            <person name="Stajich J.E."/>
            <person name="Spatafora J.W."/>
            <person name="Visel A."/>
            <person name="Grigoriev I.V."/>
        </authorList>
    </citation>
    <scope>NUCLEOTIDE SEQUENCE [LARGE SCALE GENOMIC DNA]</scope>
    <source>
        <strain evidence="4 5">CBS 931.73</strain>
    </source>
</reference>
<dbReference type="PRINTS" id="PR00092">
    <property type="entry name" value="TYROSINASE"/>
</dbReference>
<dbReference type="InterPro" id="IPR050316">
    <property type="entry name" value="Tyrosinase/Hemocyanin"/>
</dbReference>
<dbReference type="Gene3D" id="1.10.1280.10">
    <property type="entry name" value="Di-copper center containing domain from catechol oxidase"/>
    <property type="match status" value="1"/>
</dbReference>
<organism evidence="4 5">
    <name type="scientific">Basidiobolus meristosporus CBS 931.73</name>
    <dbReference type="NCBI Taxonomy" id="1314790"/>
    <lineage>
        <taxon>Eukaryota</taxon>
        <taxon>Fungi</taxon>
        <taxon>Fungi incertae sedis</taxon>
        <taxon>Zoopagomycota</taxon>
        <taxon>Entomophthoromycotina</taxon>
        <taxon>Basidiobolomycetes</taxon>
        <taxon>Basidiobolales</taxon>
        <taxon>Basidiobolaceae</taxon>
        <taxon>Basidiobolus</taxon>
    </lineage>
</organism>
<dbReference type="STRING" id="1314790.A0A1Y1WUU7"/>
<dbReference type="EMBL" id="MCFE01000902">
    <property type="protein sequence ID" value="ORX77068.1"/>
    <property type="molecule type" value="Genomic_DNA"/>
</dbReference>
<dbReference type="PANTHER" id="PTHR11474:SF126">
    <property type="entry name" value="TYROSINASE-LIKE PROTEIN TYR-1-RELATED"/>
    <property type="match status" value="1"/>
</dbReference>
<name>A0A1Y1WUU7_9FUNG</name>
<protein>
    <submittedName>
        <fullName evidence="4">Di-copper centre-containing protein</fullName>
    </submittedName>
</protein>